<protein>
    <submittedName>
        <fullName evidence="8">Transcription factor SPATULA</fullName>
    </submittedName>
</protein>
<dbReference type="Proteomes" id="UP000030645">
    <property type="component" value="Unassembled WGS sequence"/>
</dbReference>
<evidence type="ECO:0000256" key="5">
    <source>
        <dbReference type="ARBA" id="ARBA00023242"/>
    </source>
</evidence>
<dbReference type="AlphaFoldDB" id="W9SY87"/>
<keyword evidence="9" id="KW-1185">Reference proteome</keyword>
<organism evidence="8 9">
    <name type="scientific">Morus notabilis</name>
    <dbReference type="NCBI Taxonomy" id="981085"/>
    <lineage>
        <taxon>Eukaryota</taxon>
        <taxon>Viridiplantae</taxon>
        <taxon>Streptophyta</taxon>
        <taxon>Embryophyta</taxon>
        <taxon>Tracheophyta</taxon>
        <taxon>Spermatophyta</taxon>
        <taxon>Magnoliopsida</taxon>
        <taxon>eudicotyledons</taxon>
        <taxon>Gunneridae</taxon>
        <taxon>Pentapetalae</taxon>
        <taxon>rosids</taxon>
        <taxon>fabids</taxon>
        <taxon>Rosales</taxon>
        <taxon>Moraceae</taxon>
        <taxon>Moreae</taxon>
        <taxon>Morus</taxon>
    </lineage>
</organism>
<dbReference type="EMBL" id="KE346315">
    <property type="protein sequence ID" value="EXC32837.1"/>
    <property type="molecule type" value="Genomic_DNA"/>
</dbReference>
<dbReference type="InterPro" id="IPR047265">
    <property type="entry name" value="PIF1-like_bHLH"/>
</dbReference>
<feature type="domain" description="BHLH" evidence="7">
    <location>
        <begin position="178"/>
        <end position="227"/>
    </location>
</feature>
<dbReference type="Gene3D" id="4.10.280.10">
    <property type="entry name" value="Helix-loop-helix DNA-binding domain"/>
    <property type="match status" value="1"/>
</dbReference>
<keyword evidence="2" id="KW-0805">Transcription regulation</keyword>
<proteinExistence type="predicted"/>
<dbReference type="InterPro" id="IPR036638">
    <property type="entry name" value="HLH_DNA-bd_sf"/>
</dbReference>
<evidence type="ECO:0000256" key="6">
    <source>
        <dbReference type="SAM" id="MobiDB-lite"/>
    </source>
</evidence>
<dbReference type="GO" id="GO:0046983">
    <property type="term" value="F:protein dimerization activity"/>
    <property type="evidence" value="ECO:0007669"/>
    <property type="project" value="InterPro"/>
</dbReference>
<sequence>MDDLYGTTPSSGAGLASETEDITNFLNQLLHSSSSPYSSASSSSCTTFKAKYAHLLHSQAPPHQTTSFSDAVLFGSENRPEPECRAIDGNSGAGSSAVADSLSGFDFSDPCGAYFGVEVKEGAENNTTFSSDANTPSKGRRISPENDLGDFSCDSEGPEASEVPSNSAPPRSSSKRSRAAEIHNLSEKRRRSRINEKMKALQNLIPNSNKTDKASMLDEAIEYLKQLQLQVQMLSMRNGLSQHPICLPGVLHPMQLPLPQTGLTYNEGIKFLDSSRGMNTFSGREENMMHTPYNLLDPCTISNQPVIIPSVANVDSSEASLGFEQSIQTRYGPINLPTSSKVKYHSANLS</sequence>
<dbReference type="Pfam" id="PF00010">
    <property type="entry name" value="HLH"/>
    <property type="match status" value="1"/>
</dbReference>
<feature type="compositionally biased region" description="Polar residues" evidence="6">
    <location>
        <begin position="126"/>
        <end position="137"/>
    </location>
</feature>
<comment type="subcellular location">
    <subcellularLocation>
        <location evidence="1">Nucleus</location>
    </subcellularLocation>
</comment>
<dbReference type="KEGG" id="mnt:21392862"/>
<dbReference type="SMART" id="SM00353">
    <property type="entry name" value="HLH"/>
    <property type="match status" value="1"/>
</dbReference>
<dbReference type="PANTHER" id="PTHR45855">
    <property type="entry name" value="TRANSCRIPTION FACTOR PIF1-RELATED"/>
    <property type="match status" value="1"/>
</dbReference>
<dbReference type="OrthoDB" id="690068at2759"/>
<dbReference type="PROSITE" id="PS50888">
    <property type="entry name" value="BHLH"/>
    <property type="match status" value="1"/>
</dbReference>
<dbReference type="FunFam" id="4.10.280.10:FF:000004">
    <property type="entry name" value="Basic helix-loop-helix transcription factor"/>
    <property type="match status" value="1"/>
</dbReference>
<dbReference type="SUPFAM" id="SSF47459">
    <property type="entry name" value="HLH, helix-loop-helix DNA-binding domain"/>
    <property type="match status" value="1"/>
</dbReference>
<dbReference type="PANTHER" id="PTHR45855:SF6">
    <property type="entry name" value="TRANSCRIPTION FACTOR ALC"/>
    <property type="match status" value="1"/>
</dbReference>
<evidence type="ECO:0000256" key="1">
    <source>
        <dbReference type="ARBA" id="ARBA00004123"/>
    </source>
</evidence>
<evidence type="ECO:0000259" key="7">
    <source>
        <dbReference type="PROSITE" id="PS50888"/>
    </source>
</evidence>
<evidence type="ECO:0000256" key="3">
    <source>
        <dbReference type="ARBA" id="ARBA00023125"/>
    </source>
</evidence>
<keyword evidence="5" id="KW-0539">Nucleus</keyword>
<dbReference type="GO" id="GO:0005634">
    <property type="term" value="C:nucleus"/>
    <property type="evidence" value="ECO:0007669"/>
    <property type="project" value="UniProtKB-SubCell"/>
</dbReference>
<feature type="region of interest" description="Disordered" evidence="6">
    <location>
        <begin position="126"/>
        <end position="190"/>
    </location>
</feature>
<evidence type="ECO:0000313" key="8">
    <source>
        <dbReference type="EMBL" id="EXC32837.1"/>
    </source>
</evidence>
<accession>W9SY87</accession>
<dbReference type="InterPro" id="IPR031066">
    <property type="entry name" value="bHLH_ALC-like_plant"/>
</dbReference>
<dbReference type="InterPro" id="IPR011598">
    <property type="entry name" value="bHLH_dom"/>
</dbReference>
<feature type="compositionally biased region" description="Basic and acidic residues" evidence="6">
    <location>
        <begin position="178"/>
        <end position="190"/>
    </location>
</feature>
<name>W9SY87_9ROSA</name>
<dbReference type="CDD" id="cd11445">
    <property type="entry name" value="bHLH_AtPIF_like"/>
    <property type="match status" value="1"/>
</dbReference>
<keyword evidence="4" id="KW-0804">Transcription</keyword>
<evidence type="ECO:0000256" key="4">
    <source>
        <dbReference type="ARBA" id="ARBA00023163"/>
    </source>
</evidence>
<reference evidence="9" key="1">
    <citation type="submission" date="2013-01" db="EMBL/GenBank/DDBJ databases">
        <title>Draft Genome Sequence of a Mulberry Tree, Morus notabilis C.K. Schneid.</title>
        <authorList>
            <person name="He N."/>
            <person name="Zhao S."/>
        </authorList>
    </citation>
    <scope>NUCLEOTIDE SEQUENCE</scope>
</reference>
<dbReference type="GO" id="GO:0003677">
    <property type="term" value="F:DNA binding"/>
    <property type="evidence" value="ECO:0007669"/>
    <property type="project" value="UniProtKB-KW"/>
</dbReference>
<dbReference type="eggNOG" id="ENOG502QVNY">
    <property type="taxonomic scope" value="Eukaryota"/>
</dbReference>
<evidence type="ECO:0000256" key="2">
    <source>
        <dbReference type="ARBA" id="ARBA00023015"/>
    </source>
</evidence>
<gene>
    <name evidence="8" type="ORF">L484_009537</name>
</gene>
<evidence type="ECO:0000313" key="9">
    <source>
        <dbReference type="Proteomes" id="UP000030645"/>
    </source>
</evidence>
<keyword evidence="3" id="KW-0238">DNA-binding</keyword>